<evidence type="ECO:0000256" key="3">
    <source>
        <dbReference type="ARBA" id="ARBA00022475"/>
    </source>
</evidence>
<evidence type="ECO:0000256" key="9">
    <source>
        <dbReference type="SAM" id="MobiDB-lite"/>
    </source>
</evidence>
<evidence type="ECO:0000256" key="6">
    <source>
        <dbReference type="ARBA" id="ARBA00022840"/>
    </source>
</evidence>
<feature type="transmembrane region" description="Helical" evidence="10">
    <location>
        <begin position="233"/>
        <end position="266"/>
    </location>
</feature>
<dbReference type="RefSeq" id="WP_310952252.1">
    <property type="nucleotide sequence ID" value="NZ_JAVLUS010000026.1"/>
</dbReference>
<evidence type="ECO:0000313" key="13">
    <source>
        <dbReference type="Proteomes" id="UP001265083"/>
    </source>
</evidence>
<feature type="transmembrane region" description="Helical" evidence="10">
    <location>
        <begin position="532"/>
        <end position="551"/>
    </location>
</feature>
<dbReference type="PROSITE" id="PS50893">
    <property type="entry name" value="ABC_TRANSPORTER_2"/>
    <property type="match status" value="1"/>
</dbReference>
<feature type="transmembrane region" description="Helical" evidence="10">
    <location>
        <begin position="398"/>
        <end position="420"/>
    </location>
</feature>
<feature type="transmembrane region" description="Helical" evidence="10">
    <location>
        <begin position="481"/>
        <end position="501"/>
    </location>
</feature>
<dbReference type="PANTHER" id="PTHR45772">
    <property type="entry name" value="CONSERVED COMPONENT OF ABC TRANSPORTER FOR NATURAL AMINO ACIDS-RELATED"/>
    <property type="match status" value="1"/>
</dbReference>
<gene>
    <name evidence="12" type="ORF">RD149_22225</name>
</gene>
<evidence type="ECO:0000256" key="8">
    <source>
        <dbReference type="ARBA" id="ARBA00023136"/>
    </source>
</evidence>
<dbReference type="EMBL" id="JAVLUS010000026">
    <property type="protein sequence ID" value="MDS1116467.1"/>
    <property type="molecule type" value="Genomic_DNA"/>
</dbReference>
<feature type="transmembrane region" description="Helical" evidence="10">
    <location>
        <begin position="325"/>
        <end position="342"/>
    </location>
</feature>
<dbReference type="CDD" id="cd06582">
    <property type="entry name" value="TM_PBP1_LivH_like"/>
    <property type="match status" value="1"/>
</dbReference>
<feature type="region of interest" description="Disordered" evidence="9">
    <location>
        <begin position="924"/>
        <end position="955"/>
    </location>
</feature>
<feature type="transmembrane region" description="Helical" evidence="10">
    <location>
        <begin position="34"/>
        <end position="53"/>
    </location>
</feature>
<keyword evidence="4 10" id="KW-0812">Transmembrane</keyword>
<dbReference type="Gene3D" id="3.40.50.300">
    <property type="entry name" value="P-loop containing nucleotide triphosphate hydrolases"/>
    <property type="match status" value="1"/>
</dbReference>
<feature type="transmembrane region" description="Helical" evidence="10">
    <location>
        <begin position="427"/>
        <end position="446"/>
    </location>
</feature>
<feature type="transmembrane region" description="Helical" evidence="10">
    <location>
        <begin position="108"/>
        <end position="126"/>
    </location>
</feature>
<feature type="transmembrane region" description="Helical" evidence="10">
    <location>
        <begin position="6"/>
        <end position="27"/>
    </location>
</feature>
<evidence type="ECO:0000256" key="10">
    <source>
        <dbReference type="SAM" id="Phobius"/>
    </source>
</evidence>
<evidence type="ECO:0000313" key="12">
    <source>
        <dbReference type="EMBL" id="MDS1116467.1"/>
    </source>
</evidence>
<dbReference type="PANTHER" id="PTHR45772:SF4">
    <property type="entry name" value="ABC TRANSPORTER ATP-BINDING PROTEIN"/>
    <property type="match status" value="1"/>
</dbReference>
<dbReference type="CDD" id="cd03219">
    <property type="entry name" value="ABC_Mj1267_LivG_branched"/>
    <property type="match status" value="1"/>
</dbReference>
<keyword evidence="2" id="KW-0813">Transport</keyword>
<dbReference type="InterPro" id="IPR027417">
    <property type="entry name" value="P-loop_NTPase"/>
</dbReference>
<feature type="transmembrane region" description="Helical" evidence="10">
    <location>
        <begin position="287"/>
        <end position="305"/>
    </location>
</feature>
<keyword evidence="3" id="KW-1003">Cell membrane</keyword>
<feature type="transmembrane region" description="Helical" evidence="10">
    <location>
        <begin position="158"/>
        <end position="175"/>
    </location>
</feature>
<feature type="domain" description="ABC transporter" evidence="11">
    <location>
        <begin position="676"/>
        <end position="906"/>
    </location>
</feature>
<protein>
    <submittedName>
        <fullName evidence="12">Branched-chain amino acid ABC transporter permease/ATP-binding protein</fullName>
    </submittedName>
</protein>
<keyword evidence="7 10" id="KW-1133">Transmembrane helix</keyword>
<name>A0ABU2GYC7_9ACTN</name>
<feature type="transmembrane region" description="Helical" evidence="10">
    <location>
        <begin position="607"/>
        <end position="624"/>
    </location>
</feature>
<organism evidence="12 13">
    <name type="scientific">Gordonia westfalica</name>
    <dbReference type="NCBI Taxonomy" id="158898"/>
    <lineage>
        <taxon>Bacteria</taxon>
        <taxon>Bacillati</taxon>
        <taxon>Actinomycetota</taxon>
        <taxon>Actinomycetes</taxon>
        <taxon>Mycobacteriales</taxon>
        <taxon>Gordoniaceae</taxon>
        <taxon>Gordonia</taxon>
    </lineage>
</organism>
<reference evidence="12 13" key="1">
    <citation type="submission" date="2023-08" db="EMBL/GenBank/DDBJ databases">
        <title>Bioegradation of LLDPE and BLDPE plastic by marine bacteria from coast plastic debris.</title>
        <authorList>
            <person name="Rong Z."/>
        </authorList>
    </citation>
    <scope>NUCLEOTIDE SEQUENCE [LARGE SCALE GENOMIC DNA]</scope>
    <source>
        <strain evidence="12 13">Z-2</strain>
    </source>
</reference>
<dbReference type="SMART" id="SM00382">
    <property type="entry name" value="AAA"/>
    <property type="match status" value="1"/>
</dbReference>
<keyword evidence="5" id="KW-0547">Nucleotide-binding</keyword>
<dbReference type="InterPro" id="IPR003439">
    <property type="entry name" value="ABC_transporter-like_ATP-bd"/>
</dbReference>
<evidence type="ECO:0000256" key="2">
    <source>
        <dbReference type="ARBA" id="ARBA00022448"/>
    </source>
</evidence>
<feature type="transmembrane region" description="Helical" evidence="10">
    <location>
        <begin position="349"/>
        <end position="371"/>
    </location>
</feature>
<evidence type="ECO:0000256" key="5">
    <source>
        <dbReference type="ARBA" id="ARBA00022741"/>
    </source>
</evidence>
<keyword evidence="6" id="KW-0067">ATP-binding</keyword>
<feature type="transmembrane region" description="Helical" evidence="10">
    <location>
        <begin position="571"/>
        <end position="600"/>
    </location>
</feature>
<dbReference type="Proteomes" id="UP001265083">
    <property type="component" value="Unassembled WGS sequence"/>
</dbReference>
<proteinExistence type="predicted"/>
<comment type="caution">
    <text evidence="12">The sequence shown here is derived from an EMBL/GenBank/DDBJ whole genome shotgun (WGS) entry which is preliminary data.</text>
</comment>
<dbReference type="Pfam" id="PF12399">
    <property type="entry name" value="BCA_ABC_TP_C"/>
    <property type="match status" value="1"/>
</dbReference>
<keyword evidence="8 10" id="KW-0472">Membrane</keyword>
<evidence type="ECO:0000256" key="4">
    <source>
        <dbReference type="ARBA" id="ARBA00022692"/>
    </source>
</evidence>
<feature type="transmembrane region" description="Helical" evidence="10">
    <location>
        <begin position="73"/>
        <end position="99"/>
    </location>
</feature>
<dbReference type="InterPro" id="IPR001851">
    <property type="entry name" value="ABC_transp_permease"/>
</dbReference>
<dbReference type="InterPro" id="IPR043428">
    <property type="entry name" value="LivM-like"/>
</dbReference>
<accession>A0ABU2GYC7</accession>
<comment type="subcellular location">
    <subcellularLocation>
        <location evidence="1">Cell membrane</location>
        <topology evidence="1">Multi-pass membrane protein</topology>
    </subcellularLocation>
</comment>
<evidence type="ECO:0000256" key="7">
    <source>
        <dbReference type="ARBA" id="ARBA00022989"/>
    </source>
</evidence>
<dbReference type="Pfam" id="PF00005">
    <property type="entry name" value="ABC_tran"/>
    <property type="match status" value="1"/>
</dbReference>
<feature type="transmembrane region" description="Helical" evidence="10">
    <location>
        <begin position="209"/>
        <end position="227"/>
    </location>
</feature>
<keyword evidence="13" id="KW-1185">Reference proteome</keyword>
<dbReference type="InterPro" id="IPR003593">
    <property type="entry name" value="AAA+_ATPase"/>
</dbReference>
<sequence>MTDHLSYLVLGLGNGAVYAAIGLALVMTFKSSGVVNFATGAVALYTAYTYVLLRTGELMVPIPGLPKSIHLGGPLGVVPAMAVALVIAAVLGVLCYALIFRPMRNASVVAKAVASIGLMIVLQAVIAQRVGTQIPLVEPIFPMKTIPIGDSVAPTDRLWLAGCVVGLAIVTTLAFRYTRFGVATEAAAESEKGAYLTGLSPDKIAFSNWALSSVLAGLGGILIAPLVSLNPVAYTMFIVPALAATLVGNFASIWLTVIAGIAIGALQSEATNLQNTFDWLPKTGLSEAIPLILILGFLVVKGRPLPDRGAVVRQALGRAPRPERILLPALVSIAMAVVALMLTTGSYRAAVITSIIFAVVALSQVVVTGYAGQVSLAQLTLAGVGAYSLSVLNTHLGIPFPFAPILAAAVATVLGVVVGLPALRVRGLPLTVVTLALAVFLEAFWFRNPSLNGGVTGAPIDTPRIFGIDLGIGAGENYPRFAFGVLCLIVLVVVGLGVAWLRRSTLGTDMLAVRANERSAAATGIDVSRTKLAAFGIGAFIAGLGGSLLGYQQTLATAESFTVFLGISLFAIMYIAGITSITGGILAGIMAPGGLLYIVLDRAADIGEYYTLISGILLIVSVMANPDGIASRLPRIPWPALPVLRRRPVVDSSSAATATETTAPIGPTTHRSDPVLAVEGVGVRYGAVVAAEGVSFEVYPGEIVGLIGPNGAGKTTIIDAVTGFAQSTGVVTLDGREISSLRPHVRSRHGLGRSFQDVELYDDLSVAENVTVGASRSRSDVPADRRVAQVLQMVGLDEIADAEVATLSQGRRQLVSVARVLAASPRVALLDEPAAGLDSAESQWLGERLRMARNAGTSILMVDHDMDLVLSICDRVVVLDLGKVIAIGTPEQIRTDDSVIRAYLGMPSGSVDLDYEAIPELHRKTRVSGGQATADETTADENTDNDTTSTQEVLS</sequence>
<dbReference type="InterPro" id="IPR032823">
    <property type="entry name" value="BCA_ABC_TP_C"/>
</dbReference>
<dbReference type="SUPFAM" id="SSF52540">
    <property type="entry name" value="P-loop containing nucleoside triphosphate hydrolases"/>
    <property type="match status" value="1"/>
</dbReference>
<evidence type="ECO:0000256" key="1">
    <source>
        <dbReference type="ARBA" id="ARBA00004651"/>
    </source>
</evidence>
<dbReference type="CDD" id="cd06581">
    <property type="entry name" value="TM_PBP1_LivM_like"/>
    <property type="match status" value="1"/>
</dbReference>
<dbReference type="InterPro" id="IPR051120">
    <property type="entry name" value="ABC_AA/LPS_Transport"/>
</dbReference>
<evidence type="ECO:0000259" key="11">
    <source>
        <dbReference type="PROSITE" id="PS50893"/>
    </source>
</evidence>
<dbReference type="Pfam" id="PF02653">
    <property type="entry name" value="BPD_transp_2"/>
    <property type="match status" value="2"/>
</dbReference>